<dbReference type="PROSITE" id="PS50850">
    <property type="entry name" value="MFS"/>
    <property type="match status" value="1"/>
</dbReference>
<dbReference type="InterPro" id="IPR010290">
    <property type="entry name" value="TM_effector"/>
</dbReference>
<feature type="transmembrane region" description="Helical" evidence="7">
    <location>
        <begin position="172"/>
        <end position="192"/>
    </location>
</feature>
<feature type="transmembrane region" description="Helical" evidence="7">
    <location>
        <begin position="323"/>
        <end position="341"/>
    </location>
</feature>
<feature type="transmembrane region" description="Helical" evidence="7">
    <location>
        <begin position="79"/>
        <end position="102"/>
    </location>
</feature>
<keyword evidence="5 7" id="KW-1133">Transmembrane helix</keyword>
<dbReference type="GO" id="GO:0005886">
    <property type="term" value="C:plasma membrane"/>
    <property type="evidence" value="ECO:0007669"/>
    <property type="project" value="UniProtKB-SubCell"/>
</dbReference>
<name>A0A1H5BMG8_9MICO</name>
<dbReference type="STRING" id="648782.SAMN04488554_0149"/>
<keyword evidence="10" id="KW-1185">Reference proteome</keyword>
<organism evidence="9 10">
    <name type="scientific">Ruania alba</name>
    <dbReference type="NCBI Taxonomy" id="648782"/>
    <lineage>
        <taxon>Bacteria</taxon>
        <taxon>Bacillati</taxon>
        <taxon>Actinomycetota</taxon>
        <taxon>Actinomycetes</taxon>
        <taxon>Micrococcales</taxon>
        <taxon>Ruaniaceae</taxon>
        <taxon>Ruania</taxon>
    </lineage>
</organism>
<evidence type="ECO:0000313" key="10">
    <source>
        <dbReference type="Proteomes" id="UP000199220"/>
    </source>
</evidence>
<keyword evidence="6 7" id="KW-0472">Membrane</keyword>
<dbReference type="Pfam" id="PF05977">
    <property type="entry name" value="MFS_3"/>
    <property type="match status" value="1"/>
</dbReference>
<reference evidence="10" key="1">
    <citation type="submission" date="2016-10" db="EMBL/GenBank/DDBJ databases">
        <authorList>
            <person name="Varghese N."/>
            <person name="Submissions S."/>
        </authorList>
    </citation>
    <scope>NUCLEOTIDE SEQUENCE [LARGE SCALE GENOMIC DNA]</scope>
    <source>
        <strain evidence="10">DSM 21368</strain>
    </source>
</reference>
<feature type="transmembrane region" description="Helical" evidence="7">
    <location>
        <begin position="47"/>
        <end position="67"/>
    </location>
</feature>
<dbReference type="AlphaFoldDB" id="A0A1H5BMG8"/>
<feature type="transmembrane region" description="Helical" evidence="7">
    <location>
        <begin position="14"/>
        <end position="35"/>
    </location>
</feature>
<sequence>MAHAPLAAPLGRRFWALFGATSFSNLADGVLMVATPLLALTLTTSPLLISLLPAATWLPWLLLGLYSGVLIDRGDRRRIFLIATAVRIAVLASLVGTAWAGALSMPALLVALLAFGCAEVFADGSASTMIPAVTPRSRLGAANSRLLGAQQVANGFLGAPLGGLLASIGAAWAFGVPGLLCVLTLITVAAGLRGPYRAQPVKSTDGAARPPAVRTEVRDGLTFLATHPVLRPILIGGAALNFANTGYFAVFVLWAVGPDSAIGLDPAQFGLISTAIAAGAVAGSVAAEALLRRFSEARLIGVNWLVNSTLLLFPVLLPNPWAVAASFVLIGATNTVGNVVSRSMRQRLVPDAMLGRIGGASATVAYGTMPLGAVLGGAVGEMAGLPSVFVGAAAICIAFSIYVLHTVTPPLVRAADEAALSHQPKENA</sequence>
<evidence type="ECO:0000256" key="7">
    <source>
        <dbReference type="SAM" id="Phobius"/>
    </source>
</evidence>
<evidence type="ECO:0000256" key="2">
    <source>
        <dbReference type="ARBA" id="ARBA00022448"/>
    </source>
</evidence>
<feature type="transmembrane region" description="Helical" evidence="7">
    <location>
        <begin position="385"/>
        <end position="404"/>
    </location>
</feature>
<dbReference type="InterPro" id="IPR020846">
    <property type="entry name" value="MFS_dom"/>
</dbReference>
<dbReference type="SUPFAM" id="SSF103473">
    <property type="entry name" value="MFS general substrate transporter"/>
    <property type="match status" value="1"/>
</dbReference>
<evidence type="ECO:0000256" key="3">
    <source>
        <dbReference type="ARBA" id="ARBA00022475"/>
    </source>
</evidence>
<keyword evidence="4 7" id="KW-0812">Transmembrane</keyword>
<dbReference type="CDD" id="cd06173">
    <property type="entry name" value="MFS_MefA_like"/>
    <property type="match status" value="1"/>
</dbReference>
<dbReference type="PANTHER" id="PTHR23513">
    <property type="entry name" value="INTEGRAL MEMBRANE EFFLUX PROTEIN-RELATED"/>
    <property type="match status" value="1"/>
</dbReference>
<dbReference type="Gene3D" id="1.20.1250.20">
    <property type="entry name" value="MFS general substrate transporter like domains"/>
    <property type="match status" value="1"/>
</dbReference>
<dbReference type="OrthoDB" id="145388at2"/>
<evidence type="ECO:0000259" key="8">
    <source>
        <dbReference type="PROSITE" id="PS50850"/>
    </source>
</evidence>
<keyword evidence="3" id="KW-1003">Cell membrane</keyword>
<proteinExistence type="predicted"/>
<feature type="transmembrane region" description="Helical" evidence="7">
    <location>
        <begin position="233"/>
        <end position="256"/>
    </location>
</feature>
<evidence type="ECO:0000256" key="6">
    <source>
        <dbReference type="ARBA" id="ARBA00023136"/>
    </source>
</evidence>
<evidence type="ECO:0000256" key="5">
    <source>
        <dbReference type="ARBA" id="ARBA00022989"/>
    </source>
</evidence>
<comment type="subcellular location">
    <subcellularLocation>
        <location evidence="1">Cell membrane</location>
        <topology evidence="1">Multi-pass membrane protein</topology>
    </subcellularLocation>
</comment>
<dbReference type="RefSeq" id="WP_089771250.1">
    <property type="nucleotide sequence ID" value="NZ_FNTX01000001.1"/>
</dbReference>
<dbReference type="GO" id="GO:0022857">
    <property type="term" value="F:transmembrane transporter activity"/>
    <property type="evidence" value="ECO:0007669"/>
    <property type="project" value="InterPro"/>
</dbReference>
<protein>
    <submittedName>
        <fullName evidence="9">Predicted arabinose efflux permease, MFS family</fullName>
    </submittedName>
</protein>
<gene>
    <name evidence="9" type="ORF">SAMN04488554_0149</name>
</gene>
<evidence type="ECO:0000256" key="4">
    <source>
        <dbReference type="ARBA" id="ARBA00022692"/>
    </source>
</evidence>
<dbReference type="Proteomes" id="UP000199220">
    <property type="component" value="Unassembled WGS sequence"/>
</dbReference>
<feature type="transmembrane region" description="Helical" evidence="7">
    <location>
        <begin position="268"/>
        <end position="287"/>
    </location>
</feature>
<keyword evidence="2" id="KW-0813">Transport</keyword>
<feature type="transmembrane region" description="Helical" evidence="7">
    <location>
        <begin position="353"/>
        <end position="379"/>
    </location>
</feature>
<dbReference type="EMBL" id="FNTX01000001">
    <property type="protein sequence ID" value="SED55833.1"/>
    <property type="molecule type" value="Genomic_DNA"/>
</dbReference>
<dbReference type="PANTHER" id="PTHR23513:SF6">
    <property type="entry name" value="MAJOR FACILITATOR SUPERFAMILY ASSOCIATED DOMAIN-CONTAINING PROTEIN"/>
    <property type="match status" value="1"/>
</dbReference>
<feature type="transmembrane region" description="Helical" evidence="7">
    <location>
        <begin position="299"/>
        <end position="317"/>
    </location>
</feature>
<evidence type="ECO:0000313" key="9">
    <source>
        <dbReference type="EMBL" id="SED55833.1"/>
    </source>
</evidence>
<dbReference type="InterPro" id="IPR036259">
    <property type="entry name" value="MFS_trans_sf"/>
</dbReference>
<feature type="domain" description="Major facilitator superfamily (MFS) profile" evidence="8">
    <location>
        <begin position="13"/>
        <end position="411"/>
    </location>
</feature>
<evidence type="ECO:0000256" key="1">
    <source>
        <dbReference type="ARBA" id="ARBA00004651"/>
    </source>
</evidence>
<accession>A0A1H5BMG8</accession>